<gene>
    <name evidence="4" type="ORF">AGOR_G00051300</name>
</gene>
<dbReference type="InterPro" id="IPR043976">
    <property type="entry name" value="GOLGA_cons_dom"/>
</dbReference>
<organism evidence="4 5">
    <name type="scientific">Albula goreensis</name>
    <dbReference type="NCBI Taxonomy" id="1534307"/>
    <lineage>
        <taxon>Eukaryota</taxon>
        <taxon>Metazoa</taxon>
        <taxon>Chordata</taxon>
        <taxon>Craniata</taxon>
        <taxon>Vertebrata</taxon>
        <taxon>Euteleostomi</taxon>
        <taxon>Actinopterygii</taxon>
        <taxon>Neopterygii</taxon>
        <taxon>Teleostei</taxon>
        <taxon>Albuliformes</taxon>
        <taxon>Albulidae</taxon>
        <taxon>Albula</taxon>
    </lineage>
</organism>
<proteinExistence type="predicted"/>
<name>A0A8T3DUL6_9TELE</name>
<dbReference type="Proteomes" id="UP000829720">
    <property type="component" value="Unassembled WGS sequence"/>
</dbReference>
<dbReference type="AlphaFoldDB" id="A0A8T3DUL6"/>
<dbReference type="OrthoDB" id="5978643at2759"/>
<comment type="caution">
    <text evidence="4">The sequence shown here is derived from an EMBL/GenBank/DDBJ whole genome shotgun (WGS) entry which is preliminary data.</text>
</comment>
<dbReference type="Pfam" id="PF15070">
    <property type="entry name" value="GOLGA2L5"/>
    <property type="match status" value="2"/>
</dbReference>
<evidence type="ECO:0000313" key="5">
    <source>
        <dbReference type="Proteomes" id="UP000829720"/>
    </source>
</evidence>
<feature type="domain" description="Golgin subfamily A conserved" evidence="3">
    <location>
        <begin position="94"/>
        <end position="229"/>
    </location>
</feature>
<feature type="region of interest" description="Disordered" evidence="2">
    <location>
        <begin position="146"/>
        <end position="177"/>
    </location>
</feature>
<reference evidence="4" key="1">
    <citation type="submission" date="2021-01" db="EMBL/GenBank/DDBJ databases">
        <authorList>
            <person name="Zahm M."/>
            <person name="Roques C."/>
            <person name="Cabau C."/>
            <person name="Klopp C."/>
            <person name="Donnadieu C."/>
            <person name="Jouanno E."/>
            <person name="Lampietro C."/>
            <person name="Louis A."/>
            <person name="Herpin A."/>
            <person name="Echchiki A."/>
            <person name="Berthelot C."/>
            <person name="Parey E."/>
            <person name="Roest-Crollius H."/>
            <person name="Braasch I."/>
            <person name="Postlethwait J."/>
            <person name="Bobe J."/>
            <person name="Montfort J."/>
            <person name="Bouchez O."/>
            <person name="Begum T."/>
            <person name="Mejri S."/>
            <person name="Adams A."/>
            <person name="Chen W.-J."/>
            <person name="Guiguen Y."/>
        </authorList>
    </citation>
    <scope>NUCLEOTIDE SEQUENCE</scope>
    <source>
        <tissue evidence="4">Blood</tissue>
    </source>
</reference>
<keyword evidence="1" id="KW-0175">Coiled coil</keyword>
<accession>A0A8T3DUL6</accession>
<evidence type="ECO:0000256" key="1">
    <source>
        <dbReference type="SAM" id="Coils"/>
    </source>
</evidence>
<feature type="domain" description="Golgin subfamily A conserved" evidence="3">
    <location>
        <begin position="49"/>
        <end position="92"/>
    </location>
</feature>
<keyword evidence="5" id="KW-1185">Reference proteome</keyword>
<feature type="compositionally biased region" description="Polar residues" evidence="2">
    <location>
        <begin position="151"/>
        <end position="174"/>
    </location>
</feature>
<evidence type="ECO:0000256" key="2">
    <source>
        <dbReference type="SAM" id="MobiDB-lite"/>
    </source>
</evidence>
<evidence type="ECO:0000259" key="3">
    <source>
        <dbReference type="Pfam" id="PF15070"/>
    </source>
</evidence>
<feature type="coiled-coil region" evidence="1">
    <location>
        <begin position="99"/>
        <end position="146"/>
    </location>
</feature>
<evidence type="ECO:0000313" key="4">
    <source>
        <dbReference type="EMBL" id="KAI1900572.1"/>
    </source>
</evidence>
<protein>
    <recommendedName>
        <fullName evidence="3">Golgin subfamily A conserved domain-containing protein</fullName>
    </recommendedName>
</protein>
<sequence>MQAQVQEWKDRMEYLLSQERDRGAAQIETLQLYVKELRSAAEQLHQAALTNENMELMSGLKSEQRVKKQLGLRMGDLQEYLEHVKEQYVLKQGQQEQFMEQLQGEAEQDKSQLQQSHQLLWETQRLTQLATNNEELRKKVQALLNRAKPPTSRNQGDGQESQPVPESYHTTSLPLPNHFSSREEMEQFLVLVIYSLEGDRDNTRQCLEEERRMRQAAFHQEAVQRKEQQCQ</sequence>
<dbReference type="EMBL" id="JAERUA010000004">
    <property type="protein sequence ID" value="KAI1900572.1"/>
    <property type="molecule type" value="Genomic_DNA"/>
</dbReference>